<evidence type="ECO:0000256" key="2">
    <source>
        <dbReference type="ARBA" id="ARBA00022692"/>
    </source>
</evidence>
<evidence type="ECO:0000256" key="1">
    <source>
        <dbReference type="ARBA" id="ARBA00004141"/>
    </source>
</evidence>
<evidence type="ECO:0000313" key="7">
    <source>
        <dbReference type="EMBL" id="VDO80677.1"/>
    </source>
</evidence>
<organism evidence="7 8">
    <name type="scientific">Schistosoma mattheei</name>
    <dbReference type="NCBI Taxonomy" id="31246"/>
    <lineage>
        <taxon>Eukaryota</taxon>
        <taxon>Metazoa</taxon>
        <taxon>Spiralia</taxon>
        <taxon>Lophotrochozoa</taxon>
        <taxon>Platyhelminthes</taxon>
        <taxon>Trematoda</taxon>
        <taxon>Digenea</taxon>
        <taxon>Strigeidida</taxon>
        <taxon>Schistosomatoidea</taxon>
        <taxon>Schistosomatidae</taxon>
        <taxon>Schistosoma</taxon>
    </lineage>
</organism>
<dbReference type="GO" id="GO:0005886">
    <property type="term" value="C:plasma membrane"/>
    <property type="evidence" value="ECO:0007669"/>
    <property type="project" value="TreeGrafter"/>
</dbReference>
<reference evidence="7 8" key="1">
    <citation type="submission" date="2018-11" db="EMBL/GenBank/DDBJ databases">
        <authorList>
            <consortium name="Pathogen Informatics"/>
        </authorList>
    </citation>
    <scope>NUCLEOTIDE SEQUENCE [LARGE SCALE GENOMIC DNA]</scope>
    <source>
        <strain>Denwood</strain>
        <strain evidence="8">Zambia</strain>
    </source>
</reference>
<dbReference type="PANTHER" id="PTHR12127">
    <property type="entry name" value="MUCOLIPIN"/>
    <property type="match status" value="1"/>
</dbReference>
<keyword evidence="2 5" id="KW-0812">Transmembrane</keyword>
<dbReference type="PANTHER" id="PTHR12127:SF7">
    <property type="entry name" value="SD02261P"/>
    <property type="match status" value="1"/>
</dbReference>
<feature type="transmembrane region" description="Helical" evidence="5">
    <location>
        <begin position="101"/>
        <end position="123"/>
    </location>
</feature>
<feature type="transmembrane region" description="Helical" evidence="5">
    <location>
        <begin position="6"/>
        <end position="28"/>
    </location>
</feature>
<feature type="domain" description="Polycystin cation channel PKD1/PKD2" evidence="6">
    <location>
        <begin position="1"/>
        <end position="126"/>
    </location>
</feature>
<dbReference type="EMBL" id="UZAL01002005">
    <property type="protein sequence ID" value="VDO80677.1"/>
    <property type="molecule type" value="Genomic_DNA"/>
</dbReference>
<dbReference type="GO" id="GO:0005765">
    <property type="term" value="C:lysosomal membrane"/>
    <property type="evidence" value="ECO:0007669"/>
    <property type="project" value="TreeGrafter"/>
</dbReference>
<dbReference type="InterPro" id="IPR039031">
    <property type="entry name" value="Mucolipin"/>
</dbReference>
<evidence type="ECO:0000256" key="4">
    <source>
        <dbReference type="ARBA" id="ARBA00023136"/>
    </source>
</evidence>
<keyword evidence="4 5" id="KW-0472">Membrane</keyword>
<accession>A0A3P7Z9M1</accession>
<evidence type="ECO:0000313" key="8">
    <source>
        <dbReference type="Proteomes" id="UP000269396"/>
    </source>
</evidence>
<feature type="transmembrane region" description="Helical" evidence="5">
    <location>
        <begin position="40"/>
        <end position="62"/>
    </location>
</feature>
<dbReference type="Gene3D" id="1.10.287.70">
    <property type="match status" value="1"/>
</dbReference>
<keyword evidence="8" id="KW-1185">Reference proteome</keyword>
<evidence type="ECO:0000256" key="3">
    <source>
        <dbReference type="ARBA" id="ARBA00022989"/>
    </source>
</evidence>
<gene>
    <name evidence="7" type="ORF">SMTD_LOCUS1709</name>
</gene>
<dbReference type="Pfam" id="PF08016">
    <property type="entry name" value="PKD_channel"/>
    <property type="match status" value="1"/>
</dbReference>
<dbReference type="AlphaFoldDB" id="A0A3P7Z9M1"/>
<dbReference type="Proteomes" id="UP000269396">
    <property type="component" value="Unassembled WGS sequence"/>
</dbReference>
<protein>
    <recommendedName>
        <fullName evidence="6">Polycystin cation channel PKD1/PKD2 domain-containing protein</fullName>
    </recommendedName>
</protein>
<dbReference type="InterPro" id="IPR013122">
    <property type="entry name" value="PKD1_2_channel"/>
</dbReference>
<evidence type="ECO:0000259" key="6">
    <source>
        <dbReference type="Pfam" id="PF08016"/>
    </source>
</evidence>
<proteinExistence type="predicted"/>
<dbReference type="GO" id="GO:0072345">
    <property type="term" value="F:NAADP-sensitive calcium-release channel activity"/>
    <property type="evidence" value="ECO:0007669"/>
    <property type="project" value="TreeGrafter"/>
</dbReference>
<keyword evidence="3 5" id="KW-1133">Transmembrane helix</keyword>
<sequence>MTYLMGIGALLVWIGILYYVGFSYDNSLLIRTISRSIPGLLRFCVCALILFFAFSLCGWVVLGPYNLKFRTFMSTVECLYSLINGDDMFVTFTIINQNAPIGIYLFSRLFLYLFITLFIYVVLNLFNQGFPTPLGGSFISINSVESSDIRFSSSRFRKQYPPPREGSEWDFTSSGCIHVAM</sequence>
<evidence type="ECO:0000256" key="5">
    <source>
        <dbReference type="SAM" id="Phobius"/>
    </source>
</evidence>
<name>A0A3P7Z9M1_9TREM</name>
<comment type="subcellular location">
    <subcellularLocation>
        <location evidence="1">Membrane</location>
        <topology evidence="1">Multi-pass membrane protein</topology>
    </subcellularLocation>
</comment>